<protein>
    <submittedName>
        <fullName evidence="8">MFS family permease</fullName>
    </submittedName>
</protein>
<evidence type="ECO:0000256" key="3">
    <source>
        <dbReference type="ARBA" id="ARBA00022989"/>
    </source>
</evidence>
<evidence type="ECO:0000256" key="4">
    <source>
        <dbReference type="ARBA" id="ARBA00023136"/>
    </source>
</evidence>
<keyword evidence="3 5" id="KW-1133">Transmembrane helix</keyword>
<dbReference type="AlphaFoldDB" id="A0A830FZ23"/>
<keyword evidence="4 5" id="KW-0472">Membrane</keyword>
<evidence type="ECO:0000259" key="6">
    <source>
        <dbReference type="PROSITE" id="PS50850"/>
    </source>
</evidence>
<evidence type="ECO:0000256" key="1">
    <source>
        <dbReference type="ARBA" id="ARBA00004141"/>
    </source>
</evidence>
<dbReference type="Pfam" id="PF12832">
    <property type="entry name" value="MFS_1_like"/>
    <property type="match status" value="1"/>
</dbReference>
<dbReference type="InterPro" id="IPR036259">
    <property type="entry name" value="MFS_trans_sf"/>
</dbReference>
<dbReference type="PANTHER" id="PTHR23518:SF2">
    <property type="entry name" value="MAJOR FACILITATOR SUPERFAMILY TRANSPORTER"/>
    <property type="match status" value="1"/>
</dbReference>
<evidence type="ECO:0000256" key="2">
    <source>
        <dbReference type="ARBA" id="ARBA00022692"/>
    </source>
</evidence>
<evidence type="ECO:0000313" key="9">
    <source>
        <dbReference type="Proteomes" id="UP000614609"/>
    </source>
</evidence>
<feature type="transmembrane region" description="Helical" evidence="5">
    <location>
        <begin position="329"/>
        <end position="349"/>
    </location>
</feature>
<dbReference type="Proteomes" id="UP000765891">
    <property type="component" value="Unassembled WGS sequence"/>
</dbReference>
<comment type="caution">
    <text evidence="7">The sequence shown here is derived from an EMBL/GenBank/DDBJ whole genome shotgun (WGS) entry which is preliminary data.</text>
</comment>
<accession>A0A830FZ23</accession>
<evidence type="ECO:0000256" key="5">
    <source>
        <dbReference type="SAM" id="Phobius"/>
    </source>
</evidence>
<dbReference type="PANTHER" id="PTHR23518">
    <property type="entry name" value="C-METHYLTRANSFERASE"/>
    <property type="match status" value="1"/>
</dbReference>
<sequence length="460" mass="46343">MRDTANDRWLYAWAGANVAVGALSLLVPLFIVGLGGTAFDLGVCWFATSVAMVPGALGVGALVDRTGRHRPFALAGLAGIALATAVLPFLDTVAAVILVDAALWLCVASATPVFTTLVLADAPEREWNGRIARLNRYQGYGWAGGLVLGALWTRLAGGALGPLASSSLALPGGLSVGPLTLPVQRSLFLVCVALLAGATLAAARWLPASDAAPSAGKLARRPRLLGTARGALSPLLPGRLVSLARTSNPRALLRGVRRPLAVYLLAVSVFFAGFSVFSAPLPDFLAGVGFGDDAVYALYVVSSLSSAAFYAGAGALADRYDLRRLQTGALGFRALAFPAVAAAAAVLGAPSLSSLLGVAALNVVVGLSWAVVAVTANTLVARYAAPGRRGAALGLYTALSSGAGGVGGLVGGWLAARTDYLLTFGVAGCLVVLGGVVVFALGWLADTSRVAGAAGAADAD</sequence>
<feature type="transmembrane region" description="Helical" evidence="5">
    <location>
        <begin position="96"/>
        <end position="119"/>
    </location>
</feature>
<dbReference type="EMBL" id="BMOO01000003">
    <property type="protein sequence ID" value="GGM63862.1"/>
    <property type="molecule type" value="Genomic_DNA"/>
</dbReference>
<gene>
    <name evidence="7" type="ORF">GCM10009017_12400</name>
    <name evidence="8" type="ORF">J2752_000505</name>
</gene>
<dbReference type="PROSITE" id="PS50850">
    <property type="entry name" value="MFS"/>
    <property type="match status" value="1"/>
</dbReference>
<feature type="domain" description="Major facilitator superfamily (MFS) profile" evidence="6">
    <location>
        <begin position="259"/>
        <end position="460"/>
    </location>
</feature>
<reference evidence="7" key="1">
    <citation type="journal article" date="2014" name="Int. J. Syst. Evol. Microbiol.">
        <title>Complete genome sequence of Corynebacterium casei LMG S-19264T (=DSM 44701T), isolated from a smear-ripened cheese.</title>
        <authorList>
            <consortium name="US DOE Joint Genome Institute (JGI-PGF)"/>
            <person name="Walter F."/>
            <person name="Albersmeier A."/>
            <person name="Kalinowski J."/>
            <person name="Ruckert C."/>
        </authorList>
    </citation>
    <scope>NUCLEOTIDE SEQUENCE</scope>
    <source>
        <strain evidence="7">JCM 16108</strain>
    </source>
</reference>
<comment type="subcellular location">
    <subcellularLocation>
        <location evidence="1">Membrane</location>
        <topology evidence="1">Multi-pass membrane protein</topology>
    </subcellularLocation>
</comment>
<dbReference type="InterPro" id="IPR024989">
    <property type="entry name" value="MFS_assoc_dom"/>
</dbReference>
<keyword evidence="9" id="KW-1185">Reference proteome</keyword>
<dbReference type="EMBL" id="JAGGKO010000001">
    <property type="protein sequence ID" value="MBP1953624.1"/>
    <property type="molecule type" value="Genomic_DNA"/>
</dbReference>
<dbReference type="GO" id="GO:0022857">
    <property type="term" value="F:transmembrane transporter activity"/>
    <property type="evidence" value="ECO:0007669"/>
    <property type="project" value="InterPro"/>
</dbReference>
<feature type="transmembrane region" description="Helical" evidence="5">
    <location>
        <begin position="45"/>
        <end position="63"/>
    </location>
</feature>
<feature type="transmembrane region" description="Helical" evidence="5">
    <location>
        <begin position="393"/>
        <end position="414"/>
    </location>
</feature>
<proteinExistence type="predicted"/>
<dbReference type="Gene3D" id="1.20.1250.20">
    <property type="entry name" value="MFS general substrate transporter like domains"/>
    <property type="match status" value="1"/>
</dbReference>
<evidence type="ECO:0000313" key="7">
    <source>
        <dbReference type="EMBL" id="GGM63862.1"/>
    </source>
</evidence>
<name>A0A830FZ23_9EURY</name>
<evidence type="ECO:0000313" key="8">
    <source>
        <dbReference type="EMBL" id="MBP1953624.1"/>
    </source>
</evidence>
<reference evidence="8" key="3">
    <citation type="submission" date="2021-03" db="EMBL/GenBank/DDBJ databases">
        <title>Genomic Encyclopedia of Type Strains, Phase IV (KMG-IV): sequencing the most valuable type-strain genomes for metagenomic binning, comparative biology and taxonomic classification.</title>
        <authorList>
            <person name="Goeker M."/>
        </authorList>
    </citation>
    <scope>NUCLEOTIDE SEQUENCE</scope>
    <source>
        <strain evidence="8">DSM 22443</strain>
    </source>
</reference>
<feature type="transmembrane region" description="Helical" evidence="5">
    <location>
        <begin position="420"/>
        <end position="444"/>
    </location>
</feature>
<feature type="transmembrane region" description="Helical" evidence="5">
    <location>
        <begin position="355"/>
        <end position="381"/>
    </location>
</feature>
<dbReference type="Proteomes" id="UP000614609">
    <property type="component" value="Unassembled WGS sequence"/>
</dbReference>
<feature type="transmembrane region" description="Helical" evidence="5">
    <location>
        <begin position="72"/>
        <end position="90"/>
    </location>
</feature>
<dbReference type="SUPFAM" id="SSF103473">
    <property type="entry name" value="MFS general substrate transporter"/>
    <property type="match status" value="1"/>
</dbReference>
<dbReference type="GO" id="GO:0016020">
    <property type="term" value="C:membrane"/>
    <property type="evidence" value="ECO:0007669"/>
    <property type="project" value="UniProtKB-SubCell"/>
</dbReference>
<keyword evidence="2 5" id="KW-0812">Transmembrane</keyword>
<dbReference type="RefSeq" id="WP_188871001.1">
    <property type="nucleotide sequence ID" value="NZ_BMOO01000003.1"/>
</dbReference>
<feature type="transmembrane region" description="Helical" evidence="5">
    <location>
        <begin position="260"/>
        <end position="282"/>
    </location>
</feature>
<dbReference type="OrthoDB" id="86286at2157"/>
<feature type="transmembrane region" description="Helical" evidence="5">
    <location>
        <begin position="12"/>
        <end position="39"/>
    </location>
</feature>
<feature type="transmembrane region" description="Helical" evidence="5">
    <location>
        <begin position="140"/>
        <end position="163"/>
    </location>
</feature>
<feature type="transmembrane region" description="Helical" evidence="5">
    <location>
        <begin position="183"/>
        <end position="203"/>
    </location>
</feature>
<feature type="transmembrane region" description="Helical" evidence="5">
    <location>
        <begin position="294"/>
        <end position="317"/>
    </location>
</feature>
<dbReference type="InterPro" id="IPR020846">
    <property type="entry name" value="MFS_dom"/>
</dbReference>
<reference evidence="7" key="2">
    <citation type="submission" date="2020-09" db="EMBL/GenBank/DDBJ databases">
        <authorList>
            <person name="Sun Q."/>
            <person name="Ohkuma M."/>
        </authorList>
    </citation>
    <scope>NUCLEOTIDE SEQUENCE</scope>
    <source>
        <strain evidence="7">JCM 16108</strain>
    </source>
</reference>
<organism evidence="7 9">
    <name type="scientific">Halarchaeum rubridurum</name>
    <dbReference type="NCBI Taxonomy" id="489911"/>
    <lineage>
        <taxon>Archaea</taxon>
        <taxon>Methanobacteriati</taxon>
        <taxon>Methanobacteriota</taxon>
        <taxon>Stenosarchaea group</taxon>
        <taxon>Halobacteria</taxon>
        <taxon>Halobacteriales</taxon>
        <taxon>Halobacteriaceae</taxon>
    </lineage>
</organism>